<keyword evidence="5" id="KW-1133">Transmembrane helix</keyword>
<keyword evidence="4" id="KW-0521">NADP</keyword>
<dbReference type="Pfam" id="PF00106">
    <property type="entry name" value="adh_short"/>
    <property type="match status" value="1"/>
</dbReference>
<evidence type="ECO:0000256" key="5">
    <source>
        <dbReference type="ARBA" id="ARBA00022989"/>
    </source>
</evidence>
<evidence type="ECO:0000256" key="2">
    <source>
        <dbReference type="ARBA" id="ARBA00006484"/>
    </source>
</evidence>
<dbReference type="InterPro" id="IPR020904">
    <property type="entry name" value="Sc_DH/Rdtase_CS"/>
</dbReference>
<sequence length="551" mass="60128">MSFIPPVVHEWTQTALANLPPPVQQALLHPLVPKALAAILAFTALRQTNRAFNSLSLSNFSTRKWDNARELVLLTGGCSGIGKQIMTELSSHGAKVIILDINEPSFKLPPNVHFYKADITSSAALHPVAEQIRREHGHPTVLVNNAGVANDGTILDETEAKIRLTFEVNAISHFLMVKEFLPAMIERNHGHVVTVASLASFMSLGEIVDYSCSKASALAFHEGLGQELKYWYKATGVKTSVVHPLWVRTPMIQQLTDAGKQFKQPVLTVERVGNTIAKQILSGRSGQIILPESLWWISLVRAWPTWLQETARGLASKDLVNLRAWQKENDSYIIYVASITKSPPTTPSPSSPAPSPPSPQYTNYKWVPHVPLPPQHKTPPPLQIPPSTSPRTPQSQATESPSRHHKPTPSPRVRSQTTPLVQWTNPYNGPVPRTQGCDHDCSAEGFLAGDGGDLRVGMSEVGEDSADEVPPCGIPAKENLGRGVRVKDVAESGGCLAQLRWVSGPRGESVGERKDGERFIVEFTQVGDEVQEELEVAFVGGEGEAASYICC</sequence>
<dbReference type="Gene3D" id="3.40.50.720">
    <property type="entry name" value="NAD(P)-binding Rossmann-like Domain"/>
    <property type="match status" value="1"/>
</dbReference>
<evidence type="ECO:0000256" key="10">
    <source>
        <dbReference type="ARBA" id="ARBA00068717"/>
    </source>
</evidence>
<reference evidence="13 14" key="1">
    <citation type="submission" date="2018-07" db="EMBL/GenBank/DDBJ databases">
        <title>Section-level genome sequencing of Aspergillus section Nigri to investigate inter- and intra-species variation.</title>
        <authorList>
            <consortium name="DOE Joint Genome Institute"/>
            <person name="Vesth T.C."/>
            <person name="Nybo J.L."/>
            <person name="Theobald S."/>
            <person name="Frisvad J.C."/>
            <person name="Larsen T.O."/>
            <person name="Nielsen K.F."/>
            <person name="Hoof J.B."/>
            <person name="Brandl J."/>
            <person name="Salamov A."/>
            <person name="Riley R."/>
            <person name="Gladden J.M."/>
            <person name="Phatale P."/>
            <person name="Nielsen M.T."/>
            <person name="Lyhne E.K."/>
            <person name="Kogle M.E."/>
            <person name="Strasser K."/>
            <person name="McDonnell E."/>
            <person name="Barry K."/>
            <person name="Clum A."/>
            <person name="Chen C."/>
            <person name="Nolan M."/>
            <person name="Sandor L."/>
            <person name="Kuo A."/>
            <person name="Lipzen A."/>
            <person name="Hainaut M."/>
            <person name="Drula E."/>
            <person name="Tsang A."/>
            <person name="Magnuson J.K."/>
            <person name="Henrissat B."/>
            <person name="Wiebenga A."/>
            <person name="Simmons B.A."/>
            <person name="Makela M.R."/>
            <person name="De vries R.P."/>
            <person name="Grigoriev I.V."/>
            <person name="Mortensen U.H."/>
            <person name="Baker S.E."/>
            <person name="Andersen M.R."/>
        </authorList>
    </citation>
    <scope>NUCLEOTIDE SEQUENCE [LARGE SCALE GENOMIC DNA]</scope>
    <source>
        <strain evidence="13 14">ATCC 13496</strain>
    </source>
</reference>
<gene>
    <name evidence="13" type="ORF">M747DRAFT_276350</name>
</gene>
<comment type="function">
    <text evidence="9">Catalyzes the reduction of all-trans-retinal to all-trans-retinol in the presence of NADPH.</text>
</comment>
<proteinExistence type="inferred from homology"/>
<keyword evidence="3" id="KW-0812">Transmembrane</keyword>
<dbReference type="PRINTS" id="PR00080">
    <property type="entry name" value="SDRFAMILY"/>
</dbReference>
<evidence type="ECO:0000256" key="9">
    <source>
        <dbReference type="ARBA" id="ARBA00059620"/>
    </source>
</evidence>
<accession>A0A370C557</accession>
<evidence type="ECO:0000256" key="3">
    <source>
        <dbReference type="ARBA" id="ARBA00022692"/>
    </source>
</evidence>
<dbReference type="GO" id="GO:0044550">
    <property type="term" value="P:secondary metabolite biosynthetic process"/>
    <property type="evidence" value="ECO:0007669"/>
    <property type="project" value="UniProtKB-ARBA"/>
</dbReference>
<evidence type="ECO:0000256" key="8">
    <source>
        <dbReference type="ARBA" id="ARBA00023136"/>
    </source>
</evidence>
<dbReference type="PROSITE" id="PS00061">
    <property type="entry name" value="ADH_SHORT"/>
    <property type="match status" value="1"/>
</dbReference>
<feature type="compositionally biased region" description="Pro residues" evidence="12">
    <location>
        <begin position="344"/>
        <end position="359"/>
    </location>
</feature>
<feature type="compositionally biased region" description="Polar residues" evidence="12">
    <location>
        <begin position="413"/>
        <end position="427"/>
    </location>
</feature>
<dbReference type="PANTHER" id="PTHR24322">
    <property type="entry name" value="PKSB"/>
    <property type="match status" value="1"/>
</dbReference>
<feature type="compositionally biased region" description="Pro residues" evidence="12">
    <location>
        <begin position="370"/>
        <end position="388"/>
    </location>
</feature>
<keyword evidence="7" id="KW-0443">Lipid metabolism</keyword>
<evidence type="ECO:0000256" key="4">
    <source>
        <dbReference type="ARBA" id="ARBA00022857"/>
    </source>
</evidence>
<dbReference type="InterPro" id="IPR036291">
    <property type="entry name" value="NAD(P)-bd_dom_sf"/>
</dbReference>
<dbReference type="GO" id="GO:0016020">
    <property type="term" value="C:membrane"/>
    <property type="evidence" value="ECO:0007669"/>
    <property type="project" value="UniProtKB-SubCell"/>
</dbReference>
<protein>
    <recommendedName>
        <fullName evidence="10">Short-chain dehydrogenase/reductase 3</fullName>
    </recommendedName>
    <alternativeName>
        <fullName evidence="11">Retinal short-chain dehydrogenase/reductase 1</fullName>
    </alternativeName>
</protein>
<evidence type="ECO:0000256" key="12">
    <source>
        <dbReference type="SAM" id="MobiDB-lite"/>
    </source>
</evidence>
<dbReference type="CDD" id="cd05339">
    <property type="entry name" value="17beta-HSDXI-like_SDR_c"/>
    <property type="match status" value="1"/>
</dbReference>
<evidence type="ECO:0000313" key="13">
    <source>
        <dbReference type="EMBL" id="RDH22988.1"/>
    </source>
</evidence>
<comment type="subcellular location">
    <subcellularLocation>
        <location evidence="1">Membrane</location>
        <topology evidence="1">Multi-pass membrane protein</topology>
    </subcellularLocation>
</comment>
<dbReference type="GO" id="GO:0052650">
    <property type="term" value="F:all-trans-retinol dehydrogenase (NADP+) activity"/>
    <property type="evidence" value="ECO:0007669"/>
    <property type="project" value="UniProtKB-ARBA"/>
</dbReference>
<dbReference type="Proteomes" id="UP000253845">
    <property type="component" value="Unassembled WGS sequence"/>
</dbReference>
<keyword evidence="8" id="KW-0472">Membrane</keyword>
<name>A0A370C557_ASPNG</name>
<dbReference type="PANTHER" id="PTHR24322:SF736">
    <property type="entry name" value="RETINOL DEHYDROGENASE 10"/>
    <property type="match status" value="1"/>
</dbReference>
<organism evidence="13 14">
    <name type="scientific">Aspergillus niger ATCC 13496</name>
    <dbReference type="NCBI Taxonomy" id="1353008"/>
    <lineage>
        <taxon>Eukaryota</taxon>
        <taxon>Fungi</taxon>
        <taxon>Dikarya</taxon>
        <taxon>Ascomycota</taxon>
        <taxon>Pezizomycotina</taxon>
        <taxon>Eurotiomycetes</taxon>
        <taxon>Eurotiomycetidae</taxon>
        <taxon>Eurotiales</taxon>
        <taxon>Aspergillaceae</taxon>
        <taxon>Aspergillus</taxon>
        <taxon>Aspergillus subgen. Circumdati</taxon>
    </lineage>
</organism>
<dbReference type="SUPFAM" id="SSF51735">
    <property type="entry name" value="NAD(P)-binding Rossmann-fold domains"/>
    <property type="match status" value="1"/>
</dbReference>
<dbReference type="AlphaFoldDB" id="A0A370C557"/>
<dbReference type="VEuPathDB" id="FungiDB:M747DRAFT_276350"/>
<evidence type="ECO:0000313" key="14">
    <source>
        <dbReference type="Proteomes" id="UP000253845"/>
    </source>
</evidence>
<dbReference type="FunFam" id="3.40.50.720:FF:000131">
    <property type="entry name" value="Short-chain dehydrogenase/reductase 3"/>
    <property type="match status" value="1"/>
</dbReference>
<comment type="similarity">
    <text evidence="2">Belongs to the short-chain dehydrogenases/reductases (SDR) family.</text>
</comment>
<feature type="compositionally biased region" description="Low complexity" evidence="12">
    <location>
        <begin position="389"/>
        <end position="398"/>
    </location>
</feature>
<keyword evidence="6" id="KW-0560">Oxidoreductase</keyword>
<evidence type="ECO:0000256" key="6">
    <source>
        <dbReference type="ARBA" id="ARBA00023002"/>
    </source>
</evidence>
<evidence type="ECO:0000256" key="11">
    <source>
        <dbReference type="ARBA" id="ARBA00082544"/>
    </source>
</evidence>
<evidence type="ECO:0000256" key="1">
    <source>
        <dbReference type="ARBA" id="ARBA00004141"/>
    </source>
</evidence>
<dbReference type="EMBL" id="KZ851906">
    <property type="protein sequence ID" value="RDH22988.1"/>
    <property type="molecule type" value="Genomic_DNA"/>
</dbReference>
<dbReference type="PRINTS" id="PR00081">
    <property type="entry name" value="GDHRDH"/>
</dbReference>
<evidence type="ECO:0000256" key="7">
    <source>
        <dbReference type="ARBA" id="ARBA00023098"/>
    </source>
</evidence>
<dbReference type="InterPro" id="IPR002347">
    <property type="entry name" value="SDR_fam"/>
</dbReference>
<feature type="region of interest" description="Disordered" evidence="12">
    <location>
        <begin position="342"/>
        <end position="429"/>
    </location>
</feature>